<dbReference type="AlphaFoldDB" id="A0A2T2NDZ4"/>
<organism evidence="1 2">
    <name type="scientific">Corynespora cassiicola Philippines</name>
    <dbReference type="NCBI Taxonomy" id="1448308"/>
    <lineage>
        <taxon>Eukaryota</taxon>
        <taxon>Fungi</taxon>
        <taxon>Dikarya</taxon>
        <taxon>Ascomycota</taxon>
        <taxon>Pezizomycotina</taxon>
        <taxon>Dothideomycetes</taxon>
        <taxon>Pleosporomycetidae</taxon>
        <taxon>Pleosporales</taxon>
        <taxon>Corynesporascaceae</taxon>
        <taxon>Corynespora</taxon>
    </lineage>
</organism>
<sequence>MLCDSVQFLPFRQPLTSLLGLGPPRWRTKYKFELRSPKRFQPRHAVAGRLPQCLLQVSTSGWLFGQRPAFRGTLGVSRDDDHGCITCMNLRTMAQPRNCTWPSFSKRISWQLECVGRNMSPLSLFSNSAFWSPNRAQATRNRTRNRRS</sequence>
<proteinExistence type="predicted"/>
<dbReference type="EMBL" id="KZ678139">
    <property type="protein sequence ID" value="PSN63647.1"/>
    <property type="molecule type" value="Genomic_DNA"/>
</dbReference>
<evidence type="ECO:0000313" key="2">
    <source>
        <dbReference type="Proteomes" id="UP000240883"/>
    </source>
</evidence>
<name>A0A2T2NDZ4_CORCC</name>
<protein>
    <submittedName>
        <fullName evidence="1">Uncharacterized protein</fullName>
    </submittedName>
</protein>
<evidence type="ECO:0000313" key="1">
    <source>
        <dbReference type="EMBL" id="PSN63647.1"/>
    </source>
</evidence>
<reference evidence="1 2" key="1">
    <citation type="journal article" date="2018" name="Front. Microbiol.">
        <title>Genome-Wide Analysis of Corynespora cassiicola Leaf Fall Disease Putative Effectors.</title>
        <authorList>
            <person name="Lopez D."/>
            <person name="Ribeiro S."/>
            <person name="Label P."/>
            <person name="Fumanal B."/>
            <person name="Venisse J.S."/>
            <person name="Kohler A."/>
            <person name="de Oliveira R.R."/>
            <person name="Labutti K."/>
            <person name="Lipzen A."/>
            <person name="Lail K."/>
            <person name="Bauer D."/>
            <person name="Ohm R.A."/>
            <person name="Barry K.W."/>
            <person name="Spatafora J."/>
            <person name="Grigoriev I.V."/>
            <person name="Martin F.M."/>
            <person name="Pujade-Renaud V."/>
        </authorList>
    </citation>
    <scope>NUCLEOTIDE SEQUENCE [LARGE SCALE GENOMIC DNA]</scope>
    <source>
        <strain evidence="1 2">Philippines</strain>
    </source>
</reference>
<keyword evidence="2" id="KW-1185">Reference proteome</keyword>
<dbReference type="Proteomes" id="UP000240883">
    <property type="component" value="Unassembled WGS sequence"/>
</dbReference>
<gene>
    <name evidence="1" type="ORF">BS50DRAFT_576270</name>
</gene>
<accession>A0A2T2NDZ4</accession>